<gene>
    <name evidence="1" type="ORF">LDELB18P1_1515</name>
</gene>
<dbReference type="Proteomes" id="UP000292818">
    <property type="component" value="Unassembled WGS sequence"/>
</dbReference>
<proteinExistence type="predicted"/>
<evidence type="ECO:0000313" key="2">
    <source>
        <dbReference type="Proteomes" id="UP000292818"/>
    </source>
</evidence>
<keyword evidence="1" id="KW-0255">Endonuclease</keyword>
<dbReference type="EMBL" id="SETJ01000069">
    <property type="protein sequence ID" value="RZM15837.1"/>
    <property type="molecule type" value="Genomic_DNA"/>
</dbReference>
<dbReference type="AlphaFoldDB" id="A0A4Q7DT27"/>
<reference evidence="1 2" key="1">
    <citation type="submission" date="2019-01" db="EMBL/GenBank/DDBJ databases">
        <title>Colonization of the human gut by bovine bacteria present in Parmesan cheese.</title>
        <authorList>
            <person name="Lugli G.A."/>
            <person name="Milani C."/>
        </authorList>
    </citation>
    <scope>NUCLEOTIDE SEQUENCE [LARGE SCALE GENOMIC DNA]</scope>
    <source>
        <strain evidence="1 2">LDELB18P1</strain>
    </source>
</reference>
<sequence length="307" mass="35885">MGAKLIDLDSYPVEIALNILLQDKTTRKNIIFATDIYNSYSIDAKTRVTEKTLQIISLQPRVEKSIEEKAERTKTKAEVFTPSWIVNQMNNFCDEDWFGRKAIFNTENEDHTWTTSEEKIQFPEGQSWQDYVKLRRLEITCGEAPFVVSRYDPATGKEIPVKDRVGFLDRKLRVVSENTETEEEWLKWSTKALQSSYGYEYQGDNLVIARINVLDSLCEYRDQRFGGKTNKKQIHEWAKIIAWNFWQMDGLTGCVPFGKNRELEQLGFGFFGEDTGLEEDDQPDEECKIRDWRRDKSLTYNSMKEGM</sequence>
<name>A0A4Q7DT27_9LACO</name>
<comment type="caution">
    <text evidence="1">The sequence shown here is derived from an EMBL/GenBank/DDBJ whole genome shotgun (WGS) entry which is preliminary data.</text>
</comment>
<keyword evidence="1" id="KW-0540">Nuclease</keyword>
<dbReference type="GO" id="GO:0004519">
    <property type="term" value="F:endonuclease activity"/>
    <property type="evidence" value="ECO:0007669"/>
    <property type="project" value="UniProtKB-KW"/>
</dbReference>
<keyword evidence="1" id="KW-0378">Hydrolase</keyword>
<organism evidence="1 2">
    <name type="scientific">Lactobacillus delbrueckii</name>
    <dbReference type="NCBI Taxonomy" id="1584"/>
    <lineage>
        <taxon>Bacteria</taxon>
        <taxon>Bacillati</taxon>
        <taxon>Bacillota</taxon>
        <taxon>Bacilli</taxon>
        <taxon>Lactobacillales</taxon>
        <taxon>Lactobacillaceae</taxon>
        <taxon>Lactobacillus</taxon>
    </lineage>
</organism>
<protein>
    <submittedName>
        <fullName evidence="1">Restriction endonuclease subunit M</fullName>
    </submittedName>
</protein>
<accession>A0A4Q7DT27</accession>
<evidence type="ECO:0000313" key="1">
    <source>
        <dbReference type="EMBL" id="RZM15837.1"/>
    </source>
</evidence>
<dbReference type="RefSeq" id="WP_130137660.1">
    <property type="nucleotide sequence ID" value="NZ_SETJ01000069.1"/>
</dbReference>